<dbReference type="AlphaFoldDB" id="A0A240EF67"/>
<dbReference type="Proteomes" id="UP000219336">
    <property type="component" value="Unassembled WGS sequence"/>
</dbReference>
<accession>A0A240EF67</accession>
<feature type="signal peptide" evidence="1">
    <location>
        <begin position="1"/>
        <end position="26"/>
    </location>
</feature>
<organism evidence="2 3">
    <name type="scientific">Vibrio thalassae</name>
    <dbReference type="NCBI Taxonomy" id="1243014"/>
    <lineage>
        <taxon>Bacteria</taxon>
        <taxon>Pseudomonadati</taxon>
        <taxon>Pseudomonadota</taxon>
        <taxon>Gammaproteobacteria</taxon>
        <taxon>Vibrionales</taxon>
        <taxon>Vibrionaceae</taxon>
        <taxon>Vibrio</taxon>
    </lineage>
</organism>
<evidence type="ECO:0000313" key="2">
    <source>
        <dbReference type="EMBL" id="SNX47338.1"/>
    </source>
</evidence>
<dbReference type="EMBL" id="OANU01000008">
    <property type="protein sequence ID" value="SNX47338.1"/>
    <property type="molecule type" value="Genomic_DNA"/>
</dbReference>
<sequence>MVVNRFCLSRSALMCSLALFGMSAQAATFNFDGIGKLEFNADAAVKGYHLSNGEDNNPLVLPEDKSGVLTRVRLGINMYDETGWAIKTRFLGFYNWAGDRRHSGGSGTNYNDGVNNDSLSLDEAYLEYSGINSWLFRVGRQEANWGYGFNITDDRRDRILAMKTMMLDSGYVGFLGIYDLRFAEDFSTASAGNKEFTGDLSMYSLAAIGNYKGLDWGILAAYFDGSEATDFMNEVSNPYYTHYFYNISPYFSKTIGDFSVKGAANVILSDANKDLPIYFWGNNSWSGFVEGGYQIVNRFQLQAQVAAMGDGGLVGRGWDSYSMLINSDPRNDINPVRSEFFGGFGNYNGNGGKDGVLFGMRGNWTPIEKLKLTFAVGHMDMDTYNADIFRDGVKSTFYDLNAVYEFKPGTTFELRAGYADGDINDTAVMSTIRVKFG</sequence>
<evidence type="ECO:0008006" key="4">
    <source>
        <dbReference type="Google" id="ProtNLM"/>
    </source>
</evidence>
<name>A0A240EF67_9VIBR</name>
<evidence type="ECO:0000313" key="3">
    <source>
        <dbReference type="Proteomes" id="UP000219336"/>
    </source>
</evidence>
<feature type="chain" id="PRO_5012399216" description="Porin" evidence="1">
    <location>
        <begin position="27"/>
        <end position="437"/>
    </location>
</feature>
<evidence type="ECO:0000256" key="1">
    <source>
        <dbReference type="SAM" id="SignalP"/>
    </source>
</evidence>
<keyword evidence="3" id="KW-1185">Reference proteome</keyword>
<protein>
    <recommendedName>
        <fullName evidence="4">Porin</fullName>
    </recommendedName>
</protein>
<dbReference type="RefSeq" id="WP_096992616.1">
    <property type="nucleotide sequence ID" value="NZ_JBHSII010000001.1"/>
</dbReference>
<dbReference type="OrthoDB" id="6075137at2"/>
<gene>
    <name evidence="2" type="ORF">VTH8203_00939</name>
</gene>
<proteinExistence type="predicted"/>
<keyword evidence="1" id="KW-0732">Signal</keyword>
<reference evidence="3" key="1">
    <citation type="submission" date="2016-06" db="EMBL/GenBank/DDBJ databases">
        <authorList>
            <person name="Rodrigo-Torres L."/>
            <person name="Arahal R.D."/>
            <person name="Lucena T."/>
        </authorList>
    </citation>
    <scope>NUCLEOTIDE SEQUENCE [LARGE SCALE GENOMIC DNA]</scope>
    <source>
        <strain evidence="3">CECT8203</strain>
    </source>
</reference>